<dbReference type="PANTHER" id="PTHR19288:SF95">
    <property type="entry name" value="D-GLYCEROL 3-PHOSPHATE PHOSPHATASE"/>
    <property type="match status" value="1"/>
</dbReference>
<dbReference type="InterPro" id="IPR023214">
    <property type="entry name" value="HAD_sf"/>
</dbReference>
<dbReference type="NCBIfam" id="TIGR01460">
    <property type="entry name" value="HAD-SF-IIA"/>
    <property type="match status" value="1"/>
</dbReference>
<organism evidence="1 2">
    <name type="scientific">Rhodococcus spelaei</name>
    <dbReference type="NCBI Taxonomy" id="2546320"/>
    <lineage>
        <taxon>Bacteria</taxon>
        <taxon>Bacillati</taxon>
        <taxon>Actinomycetota</taxon>
        <taxon>Actinomycetes</taxon>
        <taxon>Mycobacteriales</taxon>
        <taxon>Nocardiaceae</taxon>
        <taxon>Rhodococcus</taxon>
    </lineage>
</organism>
<dbReference type="GO" id="GO:0005737">
    <property type="term" value="C:cytoplasm"/>
    <property type="evidence" value="ECO:0007669"/>
    <property type="project" value="TreeGrafter"/>
</dbReference>
<dbReference type="InterPro" id="IPR036412">
    <property type="entry name" value="HAD-like_sf"/>
</dbReference>
<dbReference type="SUPFAM" id="SSF56784">
    <property type="entry name" value="HAD-like"/>
    <property type="match status" value="1"/>
</dbReference>
<dbReference type="PANTHER" id="PTHR19288">
    <property type="entry name" value="4-NITROPHENYLPHOSPHATASE-RELATED"/>
    <property type="match status" value="1"/>
</dbReference>
<accession>A0A541B804</accession>
<gene>
    <name evidence="1" type="ORF">FK531_13870</name>
</gene>
<sequence>MPGDAGRTLRQRHDVLLLDLDGTVYAGPHAIPGARDALVVDGGPRLFYVTNNASRSPASVAAHLNELGFPATESEVVTSSQSAARLLAEQLPAGAAVLVVGTEALADEVRAVGLHPVRRFEDSPVAVVQGHSPDTGWPILAEATLAIRAGAYWVASNVDTTLPTERGLCLGNGAMVAALRVATEREPVVAGKPAAPLMEDSVRRSGAHAPLMVGDRIDTDIAGANAVGMASLLVLTGVSTPADLLRAPVEHRPTYLAASLAALDADAGTLVFAPDQRVRVRRESGDIVVRVDEGVDALAVLRSVLVEAWRDPEFAAVRGEDPVSAAVADQLA</sequence>
<keyword evidence="2" id="KW-1185">Reference proteome</keyword>
<protein>
    <submittedName>
        <fullName evidence="1">HAD-IIA family hydrolase</fullName>
    </submittedName>
</protein>
<dbReference type="Proteomes" id="UP000316256">
    <property type="component" value="Unassembled WGS sequence"/>
</dbReference>
<dbReference type="Pfam" id="PF13344">
    <property type="entry name" value="Hydrolase_6"/>
    <property type="match status" value="1"/>
</dbReference>
<proteinExistence type="predicted"/>
<dbReference type="Gene3D" id="3.40.50.1000">
    <property type="entry name" value="HAD superfamily/HAD-like"/>
    <property type="match status" value="2"/>
</dbReference>
<comment type="caution">
    <text evidence="1">The sequence shown here is derived from an EMBL/GenBank/DDBJ whole genome shotgun (WGS) entry which is preliminary data.</text>
</comment>
<evidence type="ECO:0000313" key="2">
    <source>
        <dbReference type="Proteomes" id="UP000316256"/>
    </source>
</evidence>
<name>A0A541B804_9NOCA</name>
<dbReference type="OrthoDB" id="3400930at2"/>
<dbReference type="Pfam" id="PF13242">
    <property type="entry name" value="Hydrolase_like"/>
    <property type="match status" value="1"/>
</dbReference>
<dbReference type="PROSITE" id="PS01228">
    <property type="entry name" value="COF_1"/>
    <property type="match status" value="1"/>
</dbReference>
<keyword evidence="1" id="KW-0378">Hydrolase</keyword>
<reference evidence="1 2" key="1">
    <citation type="submission" date="2019-06" db="EMBL/GenBank/DDBJ databases">
        <title>Rhodococcus spaelei sp. nov., isolated from a cave.</title>
        <authorList>
            <person name="Lee S.D."/>
        </authorList>
    </citation>
    <scope>NUCLEOTIDE SEQUENCE [LARGE SCALE GENOMIC DNA]</scope>
    <source>
        <strain evidence="1 2">C9-5</strain>
    </source>
</reference>
<dbReference type="EMBL" id="VIGH01000006">
    <property type="protein sequence ID" value="TQF68452.1"/>
    <property type="molecule type" value="Genomic_DNA"/>
</dbReference>
<dbReference type="AlphaFoldDB" id="A0A541B804"/>
<dbReference type="GO" id="GO:0016791">
    <property type="term" value="F:phosphatase activity"/>
    <property type="evidence" value="ECO:0007669"/>
    <property type="project" value="TreeGrafter"/>
</dbReference>
<evidence type="ECO:0000313" key="1">
    <source>
        <dbReference type="EMBL" id="TQF68452.1"/>
    </source>
</evidence>
<dbReference type="InterPro" id="IPR006357">
    <property type="entry name" value="HAD-SF_hydro_IIA"/>
</dbReference>